<evidence type="ECO:0000256" key="8">
    <source>
        <dbReference type="ARBA" id="ARBA00023159"/>
    </source>
</evidence>
<keyword evidence="8" id="KW-0010">Activator</keyword>
<dbReference type="InterPro" id="IPR036634">
    <property type="entry name" value="PRD_sf"/>
</dbReference>
<gene>
    <name evidence="16" type="ORF">G4D61_05815</name>
    <name evidence="15" type="ORF">NG54_13740</name>
</gene>
<evidence type="ECO:0000256" key="1">
    <source>
        <dbReference type="ARBA" id="ARBA00004496"/>
    </source>
</evidence>
<dbReference type="EMBL" id="JAAIWK010000006">
    <property type="protein sequence ID" value="NEY19484.1"/>
    <property type="molecule type" value="Genomic_DNA"/>
</dbReference>
<dbReference type="Proteomes" id="UP000030588">
    <property type="component" value="Unassembled WGS sequence"/>
</dbReference>
<dbReference type="SUPFAM" id="SSF63520">
    <property type="entry name" value="PTS-regulatory domain, PRD"/>
    <property type="match status" value="2"/>
</dbReference>
<keyword evidence="7" id="KW-0418">Kinase</keyword>
<dbReference type="GO" id="GO:0009401">
    <property type="term" value="P:phosphoenolpyruvate-dependent sugar phosphotransferase system"/>
    <property type="evidence" value="ECO:0007669"/>
    <property type="project" value="UniProtKB-KW"/>
</dbReference>
<feature type="domain" description="PTS EIIB type-2" evidence="13">
    <location>
        <begin position="400"/>
        <end position="487"/>
    </location>
</feature>
<dbReference type="Gene3D" id="3.40.930.10">
    <property type="entry name" value="Mannitol-specific EII, Chain A"/>
    <property type="match status" value="1"/>
</dbReference>
<reference evidence="15 17" key="1">
    <citation type="submission" date="2014-10" db="EMBL/GenBank/DDBJ databases">
        <title>Draft genome of phytase producing Bacillus ginsengihumi strain M2.11.</title>
        <authorList>
            <person name="Toymentseva A."/>
            <person name="Boulygina E.A."/>
            <person name="Kazakov S.V."/>
            <person name="Kayumov I."/>
            <person name="Suleimanova A.D."/>
            <person name="Mardanova A.M."/>
            <person name="Maria S.N."/>
            <person name="Sergey M.Y."/>
            <person name="Sharipova M.R."/>
        </authorList>
    </citation>
    <scope>NUCLEOTIDE SEQUENCE [LARGE SCALE GENOMIC DNA]</scope>
    <source>
        <strain evidence="15 17">M2.11</strain>
    </source>
</reference>
<dbReference type="PROSITE" id="PS51099">
    <property type="entry name" value="PTS_EIIB_TYPE_2"/>
    <property type="match status" value="1"/>
</dbReference>
<comment type="subcellular location">
    <subcellularLocation>
        <location evidence="1">Cytoplasm</location>
    </subcellularLocation>
</comment>
<dbReference type="Gene3D" id="1.10.1790.10">
    <property type="entry name" value="PRD domain"/>
    <property type="match status" value="1"/>
</dbReference>
<dbReference type="InterPro" id="IPR036095">
    <property type="entry name" value="PTS_EIIB-like_sf"/>
</dbReference>
<keyword evidence="3" id="KW-0963">Cytoplasm</keyword>
<dbReference type="Proteomes" id="UP000476934">
    <property type="component" value="Unassembled WGS sequence"/>
</dbReference>
<dbReference type="InterPro" id="IPR002178">
    <property type="entry name" value="PTS_EIIA_type-2_dom"/>
</dbReference>
<reference evidence="16 18" key="2">
    <citation type="submission" date="2020-02" db="EMBL/GenBank/DDBJ databases">
        <authorList>
            <person name="Feng H."/>
        </authorList>
    </citation>
    <scope>NUCLEOTIDE SEQUENCE [LARGE SCALE GENOMIC DNA]</scope>
    <source>
        <strain evidence="16 18">Gsoil 114</strain>
    </source>
</reference>
<dbReference type="Gene3D" id="1.10.10.10">
    <property type="entry name" value="Winged helix-like DNA-binding domain superfamily/Winged helix DNA-binding domain"/>
    <property type="match status" value="1"/>
</dbReference>
<comment type="function">
    <text evidence="9">The phosphoenolpyruvate-dependent sugar phosphotransferase system (sugar PTS), a major carbohydrate active transport system, catalyzes the phosphorylation of incoming sugar substrates concomitantly with their translocation across the cell membrane. The enzyme II UlaABC PTS system is involved in ascorbate transport.</text>
</comment>
<comment type="caution">
    <text evidence="15">The sequence shown here is derived from an EMBL/GenBank/DDBJ whole genome shotgun (WGS) entry which is preliminary data.</text>
</comment>
<dbReference type="EMBL" id="JRUN01000045">
    <property type="protein sequence ID" value="KHD84714.1"/>
    <property type="molecule type" value="Genomic_DNA"/>
</dbReference>
<dbReference type="RefSeq" id="WP_025731610.1">
    <property type="nucleotide sequence ID" value="NZ_JAAIWK010000006.1"/>
</dbReference>
<dbReference type="GO" id="GO:0008982">
    <property type="term" value="F:protein-N(PI)-phosphohistidine-sugar phosphotransferase activity"/>
    <property type="evidence" value="ECO:0007669"/>
    <property type="project" value="InterPro"/>
</dbReference>
<dbReference type="PANTHER" id="PTHR36203:SF1">
    <property type="entry name" value="ASCORBATE-SPECIFIC PTS SYSTEM EIIA COMPONENT"/>
    <property type="match status" value="1"/>
</dbReference>
<keyword evidence="18" id="KW-1185">Reference proteome</keyword>
<evidence type="ECO:0000256" key="2">
    <source>
        <dbReference type="ARBA" id="ARBA00022448"/>
    </source>
</evidence>
<evidence type="ECO:0000256" key="11">
    <source>
        <dbReference type="ARBA" id="ARBA00042072"/>
    </source>
</evidence>
<evidence type="ECO:0000256" key="9">
    <source>
        <dbReference type="ARBA" id="ARBA00037387"/>
    </source>
</evidence>
<dbReference type="Pfam" id="PF00874">
    <property type="entry name" value="PRD"/>
    <property type="match status" value="2"/>
</dbReference>
<dbReference type="PANTHER" id="PTHR36203">
    <property type="entry name" value="ASCORBATE-SPECIFIC PTS SYSTEM EIIA COMPONENT"/>
    <property type="match status" value="1"/>
</dbReference>
<feature type="domain" description="PRD" evidence="14">
    <location>
        <begin position="288"/>
        <end position="395"/>
    </location>
</feature>
<dbReference type="Gene3D" id="3.40.50.2300">
    <property type="match status" value="1"/>
</dbReference>
<accession>A0A0A6VDU3</accession>
<evidence type="ECO:0000256" key="10">
    <source>
        <dbReference type="ARBA" id="ARBA00041175"/>
    </source>
</evidence>
<evidence type="ECO:0000259" key="13">
    <source>
        <dbReference type="PROSITE" id="PS51099"/>
    </source>
</evidence>
<dbReference type="STRING" id="363870.NG54_13740"/>
<evidence type="ECO:0000313" key="16">
    <source>
        <dbReference type="EMBL" id="NEY19484.1"/>
    </source>
</evidence>
<evidence type="ECO:0000259" key="14">
    <source>
        <dbReference type="PROSITE" id="PS51372"/>
    </source>
</evidence>
<proteinExistence type="predicted"/>
<keyword evidence="15" id="KW-0762">Sugar transport</keyword>
<feature type="domain" description="PTS EIIA type-2" evidence="12">
    <location>
        <begin position="538"/>
        <end position="679"/>
    </location>
</feature>
<dbReference type="InterPro" id="IPR013011">
    <property type="entry name" value="PTS_EIIB_2"/>
</dbReference>
<dbReference type="CDD" id="cd05568">
    <property type="entry name" value="PTS_IIB_bgl_like"/>
    <property type="match status" value="1"/>
</dbReference>
<dbReference type="InterPro" id="IPR036388">
    <property type="entry name" value="WH-like_DNA-bd_sf"/>
</dbReference>
<reference evidence="16 18" key="3">
    <citation type="submission" date="2020-03" db="EMBL/GenBank/DDBJ databases">
        <title>Bacillus aquiflavi sp. nov., isolated from yellow water of strong flavor Chinese baijiu in Yibin region of China.</title>
        <authorList>
            <person name="Xie J."/>
        </authorList>
    </citation>
    <scope>NUCLEOTIDE SEQUENCE [LARGE SCALE GENOMIC DNA]</scope>
    <source>
        <strain evidence="16 18">Gsoil 114</strain>
    </source>
</reference>
<dbReference type="InterPro" id="IPR051351">
    <property type="entry name" value="Ascorbate-PTS_EIIA_comp"/>
</dbReference>
<evidence type="ECO:0000256" key="5">
    <source>
        <dbReference type="ARBA" id="ARBA00022679"/>
    </source>
</evidence>
<dbReference type="PROSITE" id="PS51372">
    <property type="entry name" value="PRD_2"/>
    <property type="match status" value="2"/>
</dbReference>
<evidence type="ECO:0000259" key="12">
    <source>
        <dbReference type="PROSITE" id="PS51094"/>
    </source>
</evidence>
<evidence type="ECO:0000313" key="17">
    <source>
        <dbReference type="Proteomes" id="UP000030588"/>
    </source>
</evidence>
<evidence type="ECO:0000256" key="4">
    <source>
        <dbReference type="ARBA" id="ARBA00022553"/>
    </source>
</evidence>
<dbReference type="Pfam" id="PF00359">
    <property type="entry name" value="PTS_EIIA_2"/>
    <property type="match status" value="1"/>
</dbReference>
<dbReference type="GO" id="GO:0006355">
    <property type="term" value="P:regulation of DNA-templated transcription"/>
    <property type="evidence" value="ECO:0007669"/>
    <property type="project" value="InterPro"/>
</dbReference>
<dbReference type="SUPFAM" id="SSF52794">
    <property type="entry name" value="PTS system IIB component-like"/>
    <property type="match status" value="1"/>
</dbReference>
<evidence type="ECO:0000256" key="3">
    <source>
        <dbReference type="ARBA" id="ARBA00022490"/>
    </source>
</evidence>
<dbReference type="GO" id="GO:0005737">
    <property type="term" value="C:cytoplasm"/>
    <property type="evidence" value="ECO:0007669"/>
    <property type="project" value="UniProtKB-SubCell"/>
</dbReference>
<dbReference type="SUPFAM" id="SSF55804">
    <property type="entry name" value="Phoshotransferase/anion transport protein"/>
    <property type="match status" value="1"/>
</dbReference>
<dbReference type="InterPro" id="IPR011608">
    <property type="entry name" value="PRD"/>
</dbReference>
<sequence length="681" mass="79872">MYLDERSNLLLQEVIGNPEISHASLEEKYQLSRRQVGYSFKKVNDWLSENNYPTIKRTKSGKFIVNPILIELFAEKVDISTRNYILSERERSQFILLMILSSDEQLSLYHFTSALNVSKNTVLRDIKYAQNIVHKYDLEIVYSRLNGYDLSGNEWNVRKLMIDILHSIFIIHHDEGYIHHLTDLSKYEIANCKQRLEEVENRLALKFSDERIKILPYVIAILLKRISKGKWITDSYHIDYEELSDTKEFEATEILIQNVERIPKVERLFITLQLLTANTLEANFLTKNELSHFIDALRASLDLFEKIACVYLLDKESLLKRLILHMKPAYYRIKYHLTTEYSMLEKVLDEFKPIHYIVKDSIKPLEEYIGTKIPENEMRFISIIIGSHLINHSERIQKKKKAVVVCPNGISISNLMESSLKELFPELYFYRVMSIREFEKKNLDIDIVFSPVPLQTDKQLFLVDRFIADFDKFQLRQRVIKELFNLNSPIINVNEIIHIVEKYSKIEEKQQLIGALENYFSVQETTNLEKKQNYHLSDLITPERIVFRDTITSWEEAIKAASEPLLHGGCITEHYIQKMIQQYPAISPHIVLRMNIAIPHASPEDGVNKIGMSLLKINDGILLDDRQRVHVIVVIAAVDKNEHFQALMQLMKLAESSKDIEKIIQMEEKDEVHRLINYYSH</sequence>
<name>A0A0A6VDU3_9BACI</name>
<protein>
    <recommendedName>
        <fullName evidence="10">Ascorbate-specific PTS system EIIA component</fullName>
    </recommendedName>
    <alternativeName>
        <fullName evidence="11">Ascorbate-specific phosphotransferase enzyme IIA component</fullName>
    </alternativeName>
</protein>
<dbReference type="Pfam" id="PF05043">
    <property type="entry name" value="Mga"/>
    <property type="match status" value="1"/>
</dbReference>
<keyword evidence="6" id="KW-0598">Phosphotransferase system</keyword>
<keyword evidence="2" id="KW-0813">Transport</keyword>
<organism evidence="15 17">
    <name type="scientific">Heyndrickxia ginsengihumi</name>
    <dbReference type="NCBI Taxonomy" id="363870"/>
    <lineage>
        <taxon>Bacteria</taxon>
        <taxon>Bacillati</taxon>
        <taxon>Bacillota</taxon>
        <taxon>Bacilli</taxon>
        <taxon>Bacillales</taxon>
        <taxon>Bacillaceae</taxon>
        <taxon>Heyndrickxia</taxon>
    </lineage>
</organism>
<evidence type="ECO:0000256" key="7">
    <source>
        <dbReference type="ARBA" id="ARBA00022777"/>
    </source>
</evidence>
<evidence type="ECO:0000256" key="6">
    <source>
        <dbReference type="ARBA" id="ARBA00022683"/>
    </source>
</evidence>
<feature type="domain" description="PRD" evidence="14">
    <location>
        <begin position="183"/>
        <end position="284"/>
    </location>
</feature>
<dbReference type="AlphaFoldDB" id="A0A0A6VDU3"/>
<dbReference type="InterPro" id="IPR007737">
    <property type="entry name" value="Mga_HTH"/>
</dbReference>
<evidence type="ECO:0000313" key="15">
    <source>
        <dbReference type="EMBL" id="KHD84714.1"/>
    </source>
</evidence>
<keyword evidence="5" id="KW-0808">Transferase</keyword>
<dbReference type="OrthoDB" id="369398at2"/>
<dbReference type="GO" id="GO:0016301">
    <property type="term" value="F:kinase activity"/>
    <property type="evidence" value="ECO:0007669"/>
    <property type="project" value="UniProtKB-KW"/>
</dbReference>
<evidence type="ECO:0000313" key="18">
    <source>
        <dbReference type="Proteomes" id="UP000476934"/>
    </source>
</evidence>
<keyword evidence="4" id="KW-0597">Phosphoprotein</keyword>
<dbReference type="PROSITE" id="PS51094">
    <property type="entry name" value="PTS_EIIA_TYPE_2"/>
    <property type="match status" value="1"/>
</dbReference>
<dbReference type="InterPro" id="IPR016152">
    <property type="entry name" value="PTrfase/Anion_transptr"/>
</dbReference>